<reference evidence="2" key="1">
    <citation type="journal article" date="2021" name="Front. Plant Sci.">
        <title>Chromosome-Scale Genome Assembly for Chinese Sour Jujube and Insights Into Its Genome Evolution and Domestication Signature.</title>
        <authorList>
            <person name="Shen L.-Y."/>
            <person name="Luo H."/>
            <person name="Wang X.-L."/>
            <person name="Wang X.-M."/>
            <person name="Qiu X.-J."/>
            <person name="Liu H."/>
            <person name="Zhou S.-S."/>
            <person name="Jia K.-H."/>
            <person name="Nie S."/>
            <person name="Bao Y.-T."/>
            <person name="Zhang R.-G."/>
            <person name="Yun Q.-Z."/>
            <person name="Chai Y.-H."/>
            <person name="Lu J.-Y."/>
            <person name="Li Y."/>
            <person name="Zhao S.-W."/>
            <person name="Mao J.-F."/>
            <person name="Jia S.-G."/>
            <person name="Mao Y.-M."/>
        </authorList>
    </citation>
    <scope>NUCLEOTIDE SEQUENCE</scope>
    <source>
        <strain evidence="2">AT0</strain>
        <tissue evidence="2">Leaf</tissue>
    </source>
</reference>
<name>A0A978UQ50_ZIZJJ</name>
<evidence type="ECO:0000313" key="3">
    <source>
        <dbReference type="Proteomes" id="UP000813462"/>
    </source>
</evidence>
<organism evidence="2 3">
    <name type="scientific">Ziziphus jujuba var. spinosa</name>
    <dbReference type="NCBI Taxonomy" id="714518"/>
    <lineage>
        <taxon>Eukaryota</taxon>
        <taxon>Viridiplantae</taxon>
        <taxon>Streptophyta</taxon>
        <taxon>Embryophyta</taxon>
        <taxon>Tracheophyta</taxon>
        <taxon>Spermatophyta</taxon>
        <taxon>Magnoliopsida</taxon>
        <taxon>eudicotyledons</taxon>
        <taxon>Gunneridae</taxon>
        <taxon>Pentapetalae</taxon>
        <taxon>rosids</taxon>
        <taxon>fabids</taxon>
        <taxon>Rosales</taxon>
        <taxon>Rhamnaceae</taxon>
        <taxon>Paliureae</taxon>
        <taxon>Ziziphus</taxon>
    </lineage>
</organism>
<evidence type="ECO:0000256" key="1">
    <source>
        <dbReference type="SAM" id="MobiDB-lite"/>
    </source>
</evidence>
<dbReference type="Proteomes" id="UP000813462">
    <property type="component" value="Unassembled WGS sequence"/>
</dbReference>
<accession>A0A978UQ50</accession>
<comment type="caution">
    <text evidence="2">The sequence shown here is derived from an EMBL/GenBank/DDBJ whole genome shotgun (WGS) entry which is preliminary data.</text>
</comment>
<feature type="region of interest" description="Disordered" evidence="1">
    <location>
        <begin position="26"/>
        <end position="64"/>
    </location>
</feature>
<evidence type="ECO:0000313" key="2">
    <source>
        <dbReference type="EMBL" id="KAH7517000.1"/>
    </source>
</evidence>
<dbReference type="EMBL" id="JAEACU010000009">
    <property type="protein sequence ID" value="KAH7517000.1"/>
    <property type="molecule type" value="Genomic_DNA"/>
</dbReference>
<dbReference type="AlphaFoldDB" id="A0A978UQ50"/>
<dbReference type="PANTHER" id="PTHR33193:SF13">
    <property type="entry name" value="EXPRESSED PROTEIN"/>
    <property type="match status" value="1"/>
</dbReference>
<dbReference type="InterPro" id="IPR021899">
    <property type="entry name" value="DUF3511"/>
</dbReference>
<sequence>MGEFGSDNRFGGGQWRNEIVSGKSYGARQTQAYSSSSPGLPPIPTHAARQSQSDSKPWSFKDPESKRRKRIYKYKVYSVEGKVKDSVRKGLRWIKNKCSQIVRGGVLITEMTCSDVIDDNTIGFVRIDLMHFKALNFRVSTT</sequence>
<proteinExistence type="predicted"/>
<protein>
    <submittedName>
        <fullName evidence="2">Uncharacterized protein</fullName>
    </submittedName>
</protein>
<gene>
    <name evidence="2" type="ORF">FEM48_Zijuj09G0015600</name>
</gene>
<feature type="compositionally biased region" description="Polar residues" evidence="1">
    <location>
        <begin position="27"/>
        <end position="38"/>
    </location>
</feature>
<dbReference type="Pfam" id="PF12023">
    <property type="entry name" value="DUF3511"/>
    <property type="match status" value="1"/>
</dbReference>
<dbReference type="PANTHER" id="PTHR33193">
    <property type="entry name" value="DOMAIN PROTEIN, PUTATIVE (DUF3511)-RELATED"/>
    <property type="match status" value="1"/>
</dbReference>